<dbReference type="RefSeq" id="WP_189987525.1">
    <property type="nucleotide sequence ID" value="NZ_BMZS01000002.1"/>
</dbReference>
<evidence type="ECO:0000313" key="3">
    <source>
        <dbReference type="Proteomes" id="UP000630353"/>
    </source>
</evidence>
<dbReference type="AlphaFoldDB" id="A0A918XNH6"/>
<feature type="transmembrane region" description="Helical" evidence="1">
    <location>
        <begin position="6"/>
        <end position="25"/>
    </location>
</feature>
<protein>
    <submittedName>
        <fullName evidence="2">Uncharacterized protein</fullName>
    </submittedName>
</protein>
<evidence type="ECO:0000313" key="2">
    <source>
        <dbReference type="EMBL" id="GHD42112.1"/>
    </source>
</evidence>
<name>A0A918XNH6_9PROT</name>
<evidence type="ECO:0000256" key="1">
    <source>
        <dbReference type="SAM" id="Phobius"/>
    </source>
</evidence>
<proteinExistence type="predicted"/>
<accession>A0A918XNH6</accession>
<keyword evidence="1" id="KW-0812">Transmembrane</keyword>
<organism evidence="2 3">
    <name type="scientific">Thalassobaculum fulvum</name>
    <dbReference type="NCBI Taxonomy" id="1633335"/>
    <lineage>
        <taxon>Bacteria</taxon>
        <taxon>Pseudomonadati</taxon>
        <taxon>Pseudomonadota</taxon>
        <taxon>Alphaproteobacteria</taxon>
        <taxon>Rhodospirillales</taxon>
        <taxon>Thalassobaculaceae</taxon>
        <taxon>Thalassobaculum</taxon>
    </lineage>
</organism>
<reference evidence="2" key="1">
    <citation type="journal article" date="2014" name="Int. J. Syst. Evol. Microbiol.">
        <title>Complete genome sequence of Corynebacterium casei LMG S-19264T (=DSM 44701T), isolated from a smear-ripened cheese.</title>
        <authorList>
            <consortium name="US DOE Joint Genome Institute (JGI-PGF)"/>
            <person name="Walter F."/>
            <person name="Albersmeier A."/>
            <person name="Kalinowski J."/>
            <person name="Ruckert C."/>
        </authorList>
    </citation>
    <scope>NUCLEOTIDE SEQUENCE</scope>
    <source>
        <strain evidence="2">KCTC 42651</strain>
    </source>
</reference>
<dbReference type="Proteomes" id="UP000630353">
    <property type="component" value="Unassembled WGS sequence"/>
</dbReference>
<keyword evidence="1" id="KW-1133">Transmembrane helix</keyword>
<gene>
    <name evidence="2" type="ORF">GCM10017083_06720</name>
</gene>
<sequence length="101" mass="10943">MRIGSAVAIGVFVVGLGLVVTDVLVNGFGFEPIRYLLLYLLMAGCIDLLDQGLRSGWLIVPHGRLSRATQPVAYWSFAVLYLVLFPAVILGAMGMQAETLF</sequence>
<keyword evidence="1" id="KW-0472">Membrane</keyword>
<feature type="transmembrane region" description="Helical" evidence="1">
    <location>
        <begin position="72"/>
        <end position="93"/>
    </location>
</feature>
<comment type="caution">
    <text evidence="2">The sequence shown here is derived from an EMBL/GenBank/DDBJ whole genome shotgun (WGS) entry which is preliminary data.</text>
</comment>
<reference evidence="2" key="2">
    <citation type="submission" date="2020-09" db="EMBL/GenBank/DDBJ databases">
        <authorList>
            <person name="Sun Q."/>
            <person name="Kim S."/>
        </authorList>
    </citation>
    <scope>NUCLEOTIDE SEQUENCE</scope>
    <source>
        <strain evidence="2">KCTC 42651</strain>
    </source>
</reference>
<dbReference type="EMBL" id="BMZS01000002">
    <property type="protein sequence ID" value="GHD42112.1"/>
    <property type="molecule type" value="Genomic_DNA"/>
</dbReference>
<keyword evidence="3" id="KW-1185">Reference proteome</keyword>